<dbReference type="RefSeq" id="WP_271342311.1">
    <property type="nucleotide sequence ID" value="NZ_JAQKAB010000019.1"/>
</dbReference>
<sequence length="49" mass="5686">MKNYHIIPLMPGVYELSPRKPGKGKDLTPVIKMLEEKMREMKKTIKESA</sequence>
<gene>
    <name evidence="1" type="ORF">PJ311_18325</name>
</gene>
<dbReference type="Proteomes" id="UP001211894">
    <property type="component" value="Unassembled WGS sequence"/>
</dbReference>
<keyword evidence="2" id="KW-1185">Reference proteome</keyword>
<accession>A0ABT4X8A9</accession>
<dbReference type="EMBL" id="JAQKAB010000019">
    <property type="protein sequence ID" value="MDA7028498.1"/>
    <property type="molecule type" value="Genomic_DNA"/>
</dbReference>
<protein>
    <submittedName>
        <fullName evidence="1">Uncharacterized protein</fullName>
    </submittedName>
</protein>
<evidence type="ECO:0000313" key="1">
    <source>
        <dbReference type="EMBL" id="MDA7028498.1"/>
    </source>
</evidence>
<reference evidence="1 2" key="1">
    <citation type="submission" date="2023-01" db="EMBL/GenBank/DDBJ databases">
        <title>Bacillus changyiensis sp. nov., isolated from a coastal deposit.</title>
        <authorList>
            <person name="Xiao G."/>
            <person name="Lai Q."/>
            <person name="Hu Z."/>
            <person name="Shao Z."/>
        </authorList>
    </citation>
    <scope>NUCLEOTIDE SEQUENCE [LARGE SCALE GENOMIC DNA]</scope>
    <source>
        <strain evidence="1 2">CLL-7-23</strain>
    </source>
</reference>
<proteinExistence type="predicted"/>
<organism evidence="1 2">
    <name type="scientific">Bacillus changyiensis</name>
    <dbReference type="NCBI Taxonomy" id="3004103"/>
    <lineage>
        <taxon>Bacteria</taxon>
        <taxon>Bacillati</taxon>
        <taxon>Bacillota</taxon>
        <taxon>Bacilli</taxon>
        <taxon>Bacillales</taxon>
        <taxon>Bacillaceae</taxon>
        <taxon>Bacillus</taxon>
    </lineage>
</organism>
<evidence type="ECO:0000313" key="2">
    <source>
        <dbReference type="Proteomes" id="UP001211894"/>
    </source>
</evidence>
<comment type="caution">
    <text evidence="1">The sequence shown here is derived from an EMBL/GenBank/DDBJ whole genome shotgun (WGS) entry which is preliminary data.</text>
</comment>
<name>A0ABT4X8A9_9BACI</name>